<gene>
    <name evidence="1" type="ORF">SAMN05444001_102103</name>
</gene>
<reference evidence="1 2" key="1">
    <citation type="submission" date="2016-10" db="EMBL/GenBank/DDBJ databases">
        <authorList>
            <person name="Varghese N."/>
            <person name="Submissions S."/>
        </authorList>
    </citation>
    <scope>NUCLEOTIDE SEQUENCE [LARGE SCALE GENOMIC DNA]</scope>
    <source>
        <strain evidence="1 2">DSM 29073</strain>
    </source>
</reference>
<comment type="caution">
    <text evidence="1">The sequence shown here is derived from an EMBL/GenBank/DDBJ whole genome shotgun (WGS) entry which is preliminary data.</text>
</comment>
<evidence type="ECO:0000313" key="2">
    <source>
        <dbReference type="Proteomes" id="UP000236725"/>
    </source>
</evidence>
<dbReference type="AlphaFoldDB" id="A0A8G2F9L8"/>
<dbReference type="EMBL" id="FNVS01000002">
    <property type="protein sequence ID" value="SEF52957.1"/>
    <property type="molecule type" value="Genomic_DNA"/>
</dbReference>
<dbReference type="Proteomes" id="UP000236725">
    <property type="component" value="Unassembled WGS sequence"/>
</dbReference>
<accession>A0A8G2F9L8</accession>
<protein>
    <submittedName>
        <fullName evidence="1">Uncharacterized protein</fullName>
    </submittedName>
</protein>
<proteinExistence type="predicted"/>
<name>A0A8G2F9L8_9BACT</name>
<evidence type="ECO:0000313" key="1">
    <source>
        <dbReference type="EMBL" id="SEF52957.1"/>
    </source>
</evidence>
<dbReference type="RefSeq" id="WP_103982393.1">
    <property type="nucleotide sequence ID" value="NZ_FNVS01000002.1"/>
</dbReference>
<sequence length="139" mass="16296">MGFDFFRKLKMHIWQLVSRKGKNDHQKGNGCYQKTIYFLLKNQSPIGKAKSKRHPEIRIIKVSSFTDAYLFFLRMCDQRLLETRKAADYLYYSVTFPNGKGYIELSDKVGNIHKNTVAILKVKIPDLKPIFSEIRFITT</sequence>
<organism evidence="1 2">
    <name type="scientific">Parabacteroides chinchillae</name>
    <dbReference type="NCBI Taxonomy" id="871327"/>
    <lineage>
        <taxon>Bacteria</taxon>
        <taxon>Pseudomonadati</taxon>
        <taxon>Bacteroidota</taxon>
        <taxon>Bacteroidia</taxon>
        <taxon>Bacteroidales</taxon>
        <taxon>Tannerellaceae</taxon>
        <taxon>Parabacteroides</taxon>
    </lineage>
</organism>
<keyword evidence="2" id="KW-1185">Reference proteome</keyword>